<dbReference type="OrthoDB" id="546383at2759"/>
<reference evidence="7" key="2">
    <citation type="journal article" date="2017" name="Sci. Adv.">
        <title>A tail of two voltages: Proteomic comparison of the three electric organs of the electric eel.</title>
        <authorList>
            <person name="Traeger L.L."/>
            <person name="Sabat G."/>
            <person name="Barrett-Wilt G.A."/>
            <person name="Wells G.B."/>
            <person name="Sussman M.R."/>
        </authorList>
    </citation>
    <scope>NUCLEOTIDE SEQUENCE [LARGE SCALE GENOMIC DNA]</scope>
</reference>
<evidence type="ECO:0000313" key="7">
    <source>
        <dbReference type="Proteomes" id="UP000314983"/>
    </source>
</evidence>
<dbReference type="OMA" id="HQCRASS"/>
<dbReference type="Proteomes" id="UP000314983">
    <property type="component" value="Chromosome 23"/>
</dbReference>
<dbReference type="GeneTree" id="ENSGT00940000154745"/>
<dbReference type="GO" id="GO:0036158">
    <property type="term" value="P:outer dynein arm assembly"/>
    <property type="evidence" value="ECO:0007669"/>
    <property type="project" value="Ensembl"/>
</dbReference>
<evidence type="ECO:0000313" key="6">
    <source>
        <dbReference type="Ensembl" id="ENSEEEP00000021610.1"/>
    </source>
</evidence>
<keyword evidence="3" id="KW-0206">Cytoskeleton</keyword>
<evidence type="ECO:0000256" key="4">
    <source>
        <dbReference type="ARBA" id="ARBA00023273"/>
    </source>
</evidence>
<keyword evidence="2" id="KW-0963">Cytoplasm</keyword>
<dbReference type="Pfam" id="PF14892">
    <property type="entry name" value="PIRC1_2"/>
    <property type="match status" value="1"/>
</dbReference>
<keyword evidence="4" id="KW-0966">Cell projection</keyword>
<dbReference type="GO" id="GO:0005879">
    <property type="term" value="C:axonemal microtubule"/>
    <property type="evidence" value="ECO:0007669"/>
    <property type="project" value="InterPro"/>
</dbReference>
<evidence type="ECO:0000256" key="3">
    <source>
        <dbReference type="ARBA" id="ARBA00023212"/>
    </source>
</evidence>
<dbReference type="GO" id="GO:0060971">
    <property type="term" value="P:embryonic heart tube left/right pattern formation"/>
    <property type="evidence" value="ECO:0007669"/>
    <property type="project" value="Ensembl"/>
</dbReference>
<dbReference type="PANTHER" id="PTHR20899">
    <property type="entry name" value="PIERCE HOMOLOG"/>
    <property type="match status" value="1"/>
</dbReference>
<name>A0A4W4FD29_ELEEL</name>
<reference evidence="6" key="5">
    <citation type="submission" date="2025-09" db="UniProtKB">
        <authorList>
            <consortium name="Ensembl"/>
        </authorList>
    </citation>
    <scope>IDENTIFICATION</scope>
</reference>
<dbReference type="AlphaFoldDB" id="A0A4W4FD29"/>
<evidence type="ECO:0000256" key="5">
    <source>
        <dbReference type="ARBA" id="ARBA00038014"/>
    </source>
</evidence>
<protein>
    <submittedName>
        <fullName evidence="6">Uncharacterized protein</fullName>
    </submittedName>
</protein>
<dbReference type="STRING" id="8005.ENSEEEP00000021610"/>
<dbReference type="Ensembl" id="ENSEEET00000021851.2">
    <property type="protein sequence ID" value="ENSEEEP00000021610.1"/>
    <property type="gene ID" value="ENSEEEG00000010519.2"/>
</dbReference>
<evidence type="ECO:0000256" key="1">
    <source>
        <dbReference type="ARBA" id="ARBA00004430"/>
    </source>
</evidence>
<reference evidence="7" key="1">
    <citation type="journal article" date="2014" name="Science">
        <title>Nonhuman genetics. Genomic basis for the convergent evolution of electric organs.</title>
        <authorList>
            <person name="Gallant J.R."/>
            <person name="Traeger L.L."/>
            <person name="Volkening J.D."/>
            <person name="Moffett H."/>
            <person name="Chen P.H."/>
            <person name="Novina C.D."/>
            <person name="Phillips G.N.Jr."/>
            <person name="Anand R."/>
            <person name="Wells G.B."/>
            <person name="Pinch M."/>
            <person name="Guth R."/>
            <person name="Unguez G.A."/>
            <person name="Albert J.S."/>
            <person name="Zakon H.H."/>
            <person name="Samanta M.P."/>
            <person name="Sussman M.R."/>
        </authorList>
    </citation>
    <scope>NUCLEOTIDE SEQUENCE [LARGE SCALE GENOMIC DNA]</scope>
</reference>
<evidence type="ECO:0000256" key="2">
    <source>
        <dbReference type="ARBA" id="ARBA00022490"/>
    </source>
</evidence>
<dbReference type="PANTHER" id="PTHR20899:SF1">
    <property type="entry name" value="PIERCER OF MICROTUBULE WALL 1 PROTEIN"/>
    <property type="match status" value="1"/>
</dbReference>
<sequence>MDGEETGVQNMRTGDVYRVDRNLPKRFNHPDCFKGYGKKVHPLYRTTNQTYGSQKPTVHEMPTTFHGSRRTFSEDLLQTGMFRDNGFNTALERSGITEPNAIAVFQDRITFHLSDHITKINQTESNVD</sequence>
<proteinExistence type="inferred from homology"/>
<gene>
    <name evidence="6" type="primary">pierce1</name>
</gene>
<accession>A0A4W4FD29</accession>
<dbReference type="InterPro" id="IPR026507">
    <property type="entry name" value="PIRC1/2"/>
</dbReference>
<reference evidence="6" key="4">
    <citation type="submission" date="2025-08" db="UniProtKB">
        <authorList>
            <consortium name="Ensembl"/>
        </authorList>
    </citation>
    <scope>IDENTIFICATION</scope>
</reference>
<comment type="similarity">
    <text evidence="5">Belongs to the PIERCE1 family.</text>
</comment>
<keyword evidence="7" id="KW-1185">Reference proteome</keyword>
<reference evidence="6" key="3">
    <citation type="submission" date="2020-05" db="EMBL/GenBank/DDBJ databases">
        <title>Electrophorus electricus (electric eel) genome, fEleEle1, primary haplotype.</title>
        <authorList>
            <person name="Myers G."/>
            <person name="Meyer A."/>
            <person name="Fedrigo O."/>
            <person name="Formenti G."/>
            <person name="Rhie A."/>
            <person name="Tracey A."/>
            <person name="Sims Y."/>
            <person name="Jarvis E.D."/>
        </authorList>
    </citation>
    <scope>NUCLEOTIDE SEQUENCE [LARGE SCALE GENOMIC DNA]</scope>
</reference>
<organism evidence="6 7">
    <name type="scientific">Electrophorus electricus</name>
    <name type="common">Electric eel</name>
    <name type="synonym">Gymnotus electricus</name>
    <dbReference type="NCBI Taxonomy" id="8005"/>
    <lineage>
        <taxon>Eukaryota</taxon>
        <taxon>Metazoa</taxon>
        <taxon>Chordata</taxon>
        <taxon>Craniata</taxon>
        <taxon>Vertebrata</taxon>
        <taxon>Euteleostomi</taxon>
        <taxon>Actinopterygii</taxon>
        <taxon>Neopterygii</taxon>
        <taxon>Teleostei</taxon>
        <taxon>Ostariophysi</taxon>
        <taxon>Gymnotiformes</taxon>
        <taxon>Gymnotoidei</taxon>
        <taxon>Gymnotidae</taxon>
        <taxon>Electrophorus</taxon>
    </lineage>
</organism>
<comment type="subcellular location">
    <subcellularLocation>
        <location evidence="1">Cytoplasm</location>
        <location evidence="1">Cytoskeleton</location>
        <location evidence="1">Cilium axoneme</location>
    </subcellularLocation>
</comment>